<accession>A0ABD6GH52</accession>
<dbReference type="EMBL" id="MBEV02000006">
    <property type="protein sequence ID" value="MUP05806.1"/>
    <property type="molecule type" value="Genomic_DNA"/>
</dbReference>
<gene>
    <name evidence="1" type="ORF">BBI04_013435</name>
</gene>
<reference evidence="1 2" key="1">
    <citation type="submission" date="2019-11" db="EMBL/GenBank/DDBJ databases">
        <title>Whole-genome sequencing of Allorhizobium vitis.</title>
        <authorList>
            <person name="Gan H.M."/>
            <person name="Savka M.A."/>
        </authorList>
    </citation>
    <scope>NUCLEOTIDE SEQUENCE [LARGE SCALE GENOMIC DNA]</scope>
    <source>
        <strain evidence="1 2">AB4</strain>
    </source>
</reference>
<protein>
    <submittedName>
        <fullName evidence="1">Uncharacterized protein</fullName>
    </submittedName>
</protein>
<organism evidence="1 2">
    <name type="scientific">Agrobacterium vitis</name>
    <name type="common">Rhizobium vitis</name>
    <dbReference type="NCBI Taxonomy" id="373"/>
    <lineage>
        <taxon>Bacteria</taxon>
        <taxon>Pseudomonadati</taxon>
        <taxon>Pseudomonadota</taxon>
        <taxon>Alphaproteobacteria</taxon>
        <taxon>Hyphomicrobiales</taxon>
        <taxon>Rhizobiaceae</taxon>
        <taxon>Rhizobium/Agrobacterium group</taxon>
        <taxon>Agrobacterium</taxon>
    </lineage>
</organism>
<dbReference type="RefSeq" id="WP_139190250.1">
    <property type="nucleotide sequence ID" value="NZ_CP118259.1"/>
</dbReference>
<evidence type="ECO:0000313" key="2">
    <source>
        <dbReference type="Proteomes" id="UP000175993"/>
    </source>
</evidence>
<evidence type="ECO:0000313" key="1">
    <source>
        <dbReference type="EMBL" id="MUP05806.1"/>
    </source>
</evidence>
<dbReference type="Proteomes" id="UP000175993">
    <property type="component" value="Unassembled WGS sequence"/>
</dbReference>
<name>A0ABD6GH52_AGRVI</name>
<comment type="caution">
    <text evidence="1">The sequence shown here is derived from an EMBL/GenBank/DDBJ whole genome shotgun (WGS) entry which is preliminary data.</text>
</comment>
<proteinExistence type="predicted"/>
<sequence>MSSKVNIYVFSSKSITNIWAGYGAQTWAVSIGEDASNNAGKKTKSKRMTVGSFGILYCEPWKAFTVPFVTISAPDLDKNEEEIWDGTWMLPFRFKALGNPKSRMPGSDISKLPGAARESITNYIHYLKVQGNLAFTTSAIDAEDWEYIIRELA</sequence>
<dbReference type="AlphaFoldDB" id="A0ABD6GH52"/>